<dbReference type="InterPro" id="IPR036318">
    <property type="entry name" value="FAD-bd_PCMH-like_sf"/>
</dbReference>
<dbReference type="PANTHER" id="PTHR11748:SF119">
    <property type="entry name" value="D-2-HYDROXYGLUTARATE DEHYDROGENASE"/>
    <property type="match status" value="1"/>
</dbReference>
<gene>
    <name evidence="2" type="ORF">RM423_20220</name>
</gene>
<organism evidence="2 3">
    <name type="scientific">Jatrophihabitans lederbergiae</name>
    <dbReference type="NCBI Taxonomy" id="3075547"/>
    <lineage>
        <taxon>Bacteria</taxon>
        <taxon>Bacillati</taxon>
        <taxon>Actinomycetota</taxon>
        <taxon>Actinomycetes</taxon>
        <taxon>Jatrophihabitantales</taxon>
        <taxon>Jatrophihabitantaceae</taxon>
        <taxon>Jatrophihabitans</taxon>
    </lineage>
</organism>
<dbReference type="PROSITE" id="PS51387">
    <property type="entry name" value="FAD_PCMH"/>
    <property type="match status" value="1"/>
</dbReference>
<proteinExistence type="predicted"/>
<comment type="caution">
    <text evidence="2">The sequence shown here is derived from an EMBL/GenBank/DDBJ whole genome shotgun (WGS) entry which is preliminary data.</text>
</comment>
<protein>
    <submittedName>
        <fullName evidence="2">FAD-binding oxidoreductase</fullName>
    </submittedName>
</protein>
<dbReference type="Pfam" id="PF01565">
    <property type="entry name" value="FAD_binding_4"/>
    <property type="match status" value="1"/>
</dbReference>
<evidence type="ECO:0000259" key="1">
    <source>
        <dbReference type="PROSITE" id="PS51387"/>
    </source>
</evidence>
<dbReference type="InterPro" id="IPR016166">
    <property type="entry name" value="FAD-bd_PCMH"/>
</dbReference>
<reference evidence="3" key="1">
    <citation type="submission" date="2023-07" db="EMBL/GenBank/DDBJ databases">
        <title>30 novel species of actinomycetes from the DSMZ collection.</title>
        <authorList>
            <person name="Nouioui I."/>
        </authorList>
    </citation>
    <scope>NUCLEOTIDE SEQUENCE [LARGE SCALE GENOMIC DNA]</scope>
    <source>
        <strain evidence="3">DSM 44399</strain>
    </source>
</reference>
<name>A0ABU2JGU0_9ACTN</name>
<dbReference type="Gene3D" id="3.30.465.10">
    <property type="match status" value="1"/>
</dbReference>
<keyword evidence="3" id="KW-1185">Reference proteome</keyword>
<sequence>MPTPAATVSADELRDALTAEVDGEVRFDAGSRAAYSTDASNYRQVPIGVVIPRTIDAAVTAVSVCARLDVPMFSRGGGTSLAGQATNAAVVLDWSKYCDRLLDVDVGARTCVVEPGIVLDTLNQRLRSTGLRFGPEPATHDHCTLGGMIGNNSCGATAQRTGKVVNNVSRLEILLYDGTRLWVGETADAEYDRILAQGGSIAENSIGRCGRCAT</sequence>
<dbReference type="Proteomes" id="UP001183176">
    <property type="component" value="Unassembled WGS sequence"/>
</dbReference>
<dbReference type="EMBL" id="JAVREH010000048">
    <property type="protein sequence ID" value="MDT0263704.1"/>
    <property type="molecule type" value="Genomic_DNA"/>
</dbReference>
<dbReference type="InterPro" id="IPR016169">
    <property type="entry name" value="FAD-bd_PCMH_sub2"/>
</dbReference>
<dbReference type="PANTHER" id="PTHR11748">
    <property type="entry name" value="D-LACTATE DEHYDROGENASE"/>
    <property type="match status" value="1"/>
</dbReference>
<dbReference type="SUPFAM" id="SSF56176">
    <property type="entry name" value="FAD-binding/transporter-associated domain-like"/>
    <property type="match status" value="1"/>
</dbReference>
<accession>A0ABU2JGU0</accession>
<evidence type="ECO:0000313" key="3">
    <source>
        <dbReference type="Proteomes" id="UP001183176"/>
    </source>
</evidence>
<dbReference type="InterPro" id="IPR006094">
    <property type="entry name" value="Oxid_FAD_bind_N"/>
</dbReference>
<feature type="domain" description="FAD-binding PCMH-type" evidence="1">
    <location>
        <begin position="42"/>
        <end position="214"/>
    </location>
</feature>
<evidence type="ECO:0000313" key="2">
    <source>
        <dbReference type="EMBL" id="MDT0263704.1"/>
    </source>
</evidence>